<reference evidence="4 5" key="1">
    <citation type="journal article" date="2018" name="PLoS Genet.">
        <title>Population sequencing reveals clonal diversity and ancestral inbreeding in the grapevine cultivar Chardonnay.</title>
        <authorList>
            <person name="Roach M.J."/>
            <person name="Johnson D.L."/>
            <person name="Bohlmann J."/>
            <person name="van Vuuren H.J."/>
            <person name="Jones S.J."/>
            <person name="Pretorius I.S."/>
            <person name="Schmidt S.A."/>
            <person name="Borneman A.R."/>
        </authorList>
    </citation>
    <scope>NUCLEOTIDE SEQUENCE [LARGE SCALE GENOMIC DNA]</scope>
    <source>
        <strain evidence="5">cv. Chardonnay</strain>
        <tissue evidence="4">Leaf</tissue>
    </source>
</reference>
<evidence type="ECO:0000313" key="4">
    <source>
        <dbReference type="EMBL" id="RVW95801.1"/>
    </source>
</evidence>
<name>A0A438IGD4_VITVI</name>
<evidence type="ECO:0000313" key="5">
    <source>
        <dbReference type="Proteomes" id="UP000288805"/>
    </source>
</evidence>
<feature type="transmembrane region" description="Helical" evidence="2">
    <location>
        <begin position="271"/>
        <end position="291"/>
    </location>
</feature>
<evidence type="ECO:0000256" key="2">
    <source>
        <dbReference type="SAM" id="Phobius"/>
    </source>
</evidence>
<keyword evidence="3" id="KW-0732">Signal</keyword>
<sequence>MMAVSLGFFPAMLSFIFTLGQSTPLVPPLNSQSPCGNQQGVNSICELKEMKLRITQLETVMEEIVQNFNEKYLYLKQREKLIEEFSHKIHHLQSVLYSIKGDSSHANERLAALEEEVRLLWAASRKNNFDLHTLESKAQDAEDRLKVVSKQVEKLADIATEQWIQIQQLEQALQMAELRALKAKRQVSMMRCTFLKFINNLFGNHLEKVFGMLDPYLFGRGSTLSSYKSRFLHQLKRMWSAAKAYHHELQGFIKQEMEKYEFTAALANDELVFFVASALITFPIMGAWMLISSQFC</sequence>
<keyword evidence="2" id="KW-0812">Transmembrane</keyword>
<evidence type="ECO:0000256" key="3">
    <source>
        <dbReference type="SAM" id="SignalP"/>
    </source>
</evidence>
<feature type="coiled-coil region" evidence="1">
    <location>
        <begin position="131"/>
        <end position="186"/>
    </location>
</feature>
<protein>
    <submittedName>
        <fullName evidence="4">Uncharacterized protein</fullName>
    </submittedName>
</protein>
<comment type="caution">
    <text evidence="4">The sequence shown here is derived from an EMBL/GenBank/DDBJ whole genome shotgun (WGS) entry which is preliminary data.</text>
</comment>
<dbReference type="AlphaFoldDB" id="A0A438IGD4"/>
<proteinExistence type="predicted"/>
<feature type="chain" id="PRO_5018968403" evidence="3">
    <location>
        <begin position="23"/>
        <end position="296"/>
    </location>
</feature>
<gene>
    <name evidence="4" type="ORF">CK203_025761</name>
</gene>
<dbReference type="Proteomes" id="UP000288805">
    <property type="component" value="Unassembled WGS sequence"/>
</dbReference>
<evidence type="ECO:0000256" key="1">
    <source>
        <dbReference type="SAM" id="Coils"/>
    </source>
</evidence>
<keyword evidence="1" id="KW-0175">Coiled coil</keyword>
<organism evidence="4 5">
    <name type="scientific">Vitis vinifera</name>
    <name type="common">Grape</name>
    <dbReference type="NCBI Taxonomy" id="29760"/>
    <lineage>
        <taxon>Eukaryota</taxon>
        <taxon>Viridiplantae</taxon>
        <taxon>Streptophyta</taxon>
        <taxon>Embryophyta</taxon>
        <taxon>Tracheophyta</taxon>
        <taxon>Spermatophyta</taxon>
        <taxon>Magnoliopsida</taxon>
        <taxon>eudicotyledons</taxon>
        <taxon>Gunneridae</taxon>
        <taxon>Pentapetalae</taxon>
        <taxon>rosids</taxon>
        <taxon>Vitales</taxon>
        <taxon>Vitaceae</taxon>
        <taxon>Viteae</taxon>
        <taxon>Vitis</taxon>
    </lineage>
</organism>
<keyword evidence="2" id="KW-0472">Membrane</keyword>
<dbReference type="EMBL" id="QGNW01000111">
    <property type="protein sequence ID" value="RVW95801.1"/>
    <property type="molecule type" value="Genomic_DNA"/>
</dbReference>
<dbReference type="PANTHER" id="PTHR34360">
    <property type="entry name" value="OS08G0519400 PROTEIN"/>
    <property type="match status" value="1"/>
</dbReference>
<accession>A0A438IGD4</accession>
<dbReference type="PANTHER" id="PTHR34360:SF2">
    <property type="entry name" value="MYOSIN HEAVY CHAIN-LIKE PROTEIN"/>
    <property type="match status" value="1"/>
</dbReference>
<keyword evidence="2" id="KW-1133">Transmembrane helix</keyword>
<feature type="signal peptide" evidence="3">
    <location>
        <begin position="1"/>
        <end position="22"/>
    </location>
</feature>